<gene>
    <name evidence="1" type="ordered locus">Pyrfu_1241</name>
</gene>
<proteinExistence type="predicted"/>
<protein>
    <submittedName>
        <fullName evidence="1">Uncharacterized protein</fullName>
    </submittedName>
</protein>
<evidence type="ECO:0000313" key="1">
    <source>
        <dbReference type="EMBL" id="AEM39100.1"/>
    </source>
</evidence>
<evidence type="ECO:0000313" key="2">
    <source>
        <dbReference type="Proteomes" id="UP000001037"/>
    </source>
</evidence>
<name>G0EFZ9_PYRF1</name>
<dbReference type="HOGENOM" id="CLU_682601_0_0_2"/>
<dbReference type="STRING" id="694429.Pyrfu_1241"/>
<keyword evidence="2" id="KW-1185">Reference proteome</keyword>
<dbReference type="Proteomes" id="UP000001037">
    <property type="component" value="Chromosome"/>
</dbReference>
<dbReference type="EMBL" id="CP002838">
    <property type="protein sequence ID" value="AEM39100.1"/>
    <property type="molecule type" value="Genomic_DNA"/>
</dbReference>
<dbReference type="AlphaFoldDB" id="G0EFZ9"/>
<accession>G0EFZ9</accession>
<dbReference type="KEGG" id="pfm:Pyrfu_1241"/>
<sequence length="384" mass="42671">MYPVLTLEEARWYSIERLSRETGLGIDALRDLLGRLALLEERAVNALAETGVNVDEVNPVVLKNDTVYSGDWVGVATFTFKGSLYTIVVRPKISWFDDMVQKALGVLARLGAGSVYAKLEAAIASAGAIRLPGALLASMFIEEWARSHPITPRNLATLAYMTYAATASVTKMLAKLQVPMAVRIPASAPLLALASNPLVAQSLHTMPTEEPHYEPVEEAALLARASTVQLGSLAYNLTMLLPAPKLFELAVLAEILDVMHRERGCKTVKIEDWTLILDCRDTEARIYYNKSPRSRLIERLVGTRLKPDTVIETDDELLIVEAKYRRCDSHLGIGDAVRIAAYMYDLDPNTLIIVYPECVKTRHVNEKVVIVPFNELKERLEQLL</sequence>
<dbReference type="InParanoid" id="G0EFZ9"/>
<dbReference type="eggNOG" id="arCOG05713">
    <property type="taxonomic scope" value="Archaea"/>
</dbReference>
<organism evidence="1 2">
    <name type="scientific">Pyrolobus fumarii (strain DSM 11204 / 1A)</name>
    <dbReference type="NCBI Taxonomy" id="694429"/>
    <lineage>
        <taxon>Archaea</taxon>
        <taxon>Thermoproteota</taxon>
        <taxon>Thermoprotei</taxon>
        <taxon>Desulfurococcales</taxon>
        <taxon>Pyrodictiaceae</taxon>
        <taxon>Pyrolobus</taxon>
    </lineage>
</organism>
<reference evidence="1 2" key="1">
    <citation type="journal article" date="2011" name="Stand. Genomic Sci.">
        <title>Complete genome sequence of the hyperthermophilic chemolithoautotroph Pyrolobus fumarii type strain (1A).</title>
        <authorList>
            <person name="Anderson I."/>
            <person name="Goker M."/>
            <person name="Nolan M."/>
            <person name="Lucas S."/>
            <person name="Hammon N."/>
            <person name="Deshpande S."/>
            <person name="Cheng J.F."/>
            <person name="Tapia R."/>
            <person name="Han C."/>
            <person name="Goodwin L."/>
            <person name="Pitluck S."/>
            <person name="Huntemann M."/>
            <person name="Liolios K."/>
            <person name="Ivanova N."/>
            <person name="Pagani I."/>
            <person name="Mavromatis K."/>
            <person name="Ovchinikova G."/>
            <person name="Pati A."/>
            <person name="Chen A."/>
            <person name="Palaniappan K."/>
            <person name="Land M."/>
            <person name="Hauser L."/>
            <person name="Brambilla E.M."/>
            <person name="Huber H."/>
            <person name="Yasawong M."/>
            <person name="Rohde M."/>
            <person name="Spring S."/>
            <person name="Abt B."/>
            <person name="Sikorski J."/>
            <person name="Wirth R."/>
            <person name="Detter J.C."/>
            <person name="Woyke T."/>
            <person name="Bristow J."/>
            <person name="Eisen J.A."/>
            <person name="Markowitz V."/>
            <person name="Hugenholtz P."/>
            <person name="Kyrpides N.C."/>
            <person name="Klenk H.P."/>
            <person name="Lapidus A."/>
        </authorList>
    </citation>
    <scope>NUCLEOTIDE SEQUENCE [LARGE SCALE GENOMIC DNA]</scope>
    <source>
        <strain evidence="2">DSM 11204 / 1A</strain>
    </source>
</reference>